<dbReference type="Gene3D" id="3.30.70.2940">
    <property type="match status" value="1"/>
</dbReference>
<dbReference type="InterPro" id="IPR019117">
    <property type="entry name" value="CRISPR-assoc_protein_Cmr3"/>
</dbReference>
<gene>
    <name evidence="1" type="ORF">DCK97_24630</name>
</gene>
<comment type="caution">
    <text evidence="1">The sequence shown here is derived from an EMBL/GenBank/DDBJ whole genome shotgun (WGS) entry which is preliminary data.</text>
</comment>
<protein>
    <recommendedName>
        <fullName evidence="3">Type III-B CRISPR module-associated protein Cmr3</fullName>
    </recommendedName>
</protein>
<organism evidence="1 2">
    <name type="scientific">Tistrella mobilis</name>
    <dbReference type="NCBI Taxonomy" id="171437"/>
    <lineage>
        <taxon>Bacteria</taxon>
        <taxon>Pseudomonadati</taxon>
        <taxon>Pseudomonadota</taxon>
        <taxon>Alphaproteobacteria</taxon>
        <taxon>Geminicoccales</taxon>
        <taxon>Geminicoccaceae</taxon>
        <taxon>Tistrella</taxon>
    </lineage>
</organism>
<evidence type="ECO:0000313" key="1">
    <source>
        <dbReference type="EMBL" id="HAE50604.1"/>
    </source>
</evidence>
<reference evidence="1 2" key="1">
    <citation type="journal article" date="2018" name="Nat. Biotechnol.">
        <title>A standardized bacterial taxonomy based on genome phylogeny substantially revises the tree of life.</title>
        <authorList>
            <person name="Parks D.H."/>
            <person name="Chuvochina M."/>
            <person name="Waite D.W."/>
            <person name="Rinke C."/>
            <person name="Skarshewski A."/>
            <person name="Chaumeil P.A."/>
            <person name="Hugenholtz P."/>
        </authorList>
    </citation>
    <scope>NUCLEOTIDE SEQUENCE [LARGE SCALE GENOMIC DNA]</scope>
    <source>
        <strain evidence="1">UBA8739</strain>
    </source>
</reference>
<evidence type="ECO:0008006" key="3">
    <source>
        <dbReference type="Google" id="ProtNLM"/>
    </source>
</evidence>
<feature type="non-terminal residue" evidence="1">
    <location>
        <position position="220"/>
    </location>
</feature>
<evidence type="ECO:0000313" key="2">
    <source>
        <dbReference type="Proteomes" id="UP000257706"/>
    </source>
</evidence>
<dbReference type="Pfam" id="PF09700">
    <property type="entry name" value="Cas_Cmr3"/>
    <property type="match status" value="1"/>
</dbReference>
<proteinExistence type="predicted"/>
<name>A0A3B9IRW7_9PROT</name>
<dbReference type="Proteomes" id="UP000257706">
    <property type="component" value="Unassembled WGS sequence"/>
</dbReference>
<sequence length="220" mass="23989">MTRRFDRIFAFRPVDTLFFRSGRPFNQSDPGAAEAESLFPPNPPTLVGAVRNALAQALEGPRGGRWSETTAGLLNGGHLRFGAPFLVLNGERLYPAPAALLRLEDENLARARPGEMIETDLGPTCLSEVPEKSKMLTDAWLTASGMTCFLKGRVPAKGDLRLTACLWKSEPRIGIGRDVATRRVEEGALYAPVHIRPAEGLEICVRVQATDPRVAERLAG</sequence>
<dbReference type="AlphaFoldDB" id="A0A3B9IRW7"/>
<accession>A0A3B9IRW7</accession>
<dbReference type="EMBL" id="DMAI01000398">
    <property type="protein sequence ID" value="HAE50604.1"/>
    <property type="molecule type" value="Genomic_DNA"/>
</dbReference>